<evidence type="ECO:0000313" key="1">
    <source>
        <dbReference type="EMBL" id="BAO31337.1"/>
    </source>
</evidence>
<evidence type="ECO:0000313" key="2">
    <source>
        <dbReference type="Proteomes" id="UP000031637"/>
    </source>
</evidence>
<protein>
    <submittedName>
        <fullName evidence="1">Rhodanese-like protein</fullName>
    </submittedName>
</protein>
<dbReference type="HOGENOM" id="CLU_1721421_0_0_4"/>
<dbReference type="RefSeq" id="WP_041101159.1">
    <property type="nucleotide sequence ID" value="NZ_AP012547.1"/>
</dbReference>
<dbReference type="Proteomes" id="UP000031637">
    <property type="component" value="Chromosome"/>
</dbReference>
<reference evidence="1 2" key="1">
    <citation type="journal article" date="2014" name="Syst. Appl. Microbiol.">
        <title>Complete genomes of freshwater sulfur oxidizers Sulfuricella denitrificans skB26 and Sulfuritalea hydrogenivorans sk43H: genetic insights into the sulfur oxidation pathway of betaproteobacteria.</title>
        <authorList>
            <person name="Watanabe T."/>
            <person name="Kojima H."/>
            <person name="Fukui M."/>
        </authorList>
    </citation>
    <scope>NUCLEOTIDE SEQUENCE [LARGE SCALE GENOMIC DNA]</scope>
    <source>
        <strain evidence="1">DSM22779</strain>
    </source>
</reference>
<dbReference type="KEGG" id="shd:SUTH_03567"/>
<name>W0SKC8_9PROT</name>
<dbReference type="STRING" id="1223802.SUTH_03567"/>
<organism evidence="1 2">
    <name type="scientific">Sulfuritalea hydrogenivorans sk43H</name>
    <dbReference type="NCBI Taxonomy" id="1223802"/>
    <lineage>
        <taxon>Bacteria</taxon>
        <taxon>Pseudomonadati</taxon>
        <taxon>Pseudomonadota</taxon>
        <taxon>Betaproteobacteria</taxon>
        <taxon>Nitrosomonadales</taxon>
        <taxon>Sterolibacteriaceae</taxon>
        <taxon>Sulfuritalea</taxon>
    </lineage>
</organism>
<dbReference type="EMBL" id="AP012547">
    <property type="protein sequence ID" value="BAO31337.1"/>
    <property type="molecule type" value="Genomic_DNA"/>
</dbReference>
<accession>W0SKC8</accession>
<keyword evidence="2" id="KW-1185">Reference proteome</keyword>
<sequence>MSENEPNRLSFNEAVVFVKQRKQAAFAAMPVFGDEEDGTAETAEGARIFILLPDEDEGWSLRFIAGPFFTAAYAANDTIPADEIPDRVRELLFMPTRCEEDWFSDQLQVLLAKLTQAAGIGDQMPDYVSQATKGAGPEAVFPVSFIGLNKPL</sequence>
<dbReference type="OrthoDB" id="8560284at2"/>
<proteinExistence type="predicted"/>
<dbReference type="AlphaFoldDB" id="W0SKC8"/>
<gene>
    <name evidence="1" type="ORF">SUTH_03567</name>
</gene>